<dbReference type="SMART" id="SM00065">
    <property type="entry name" value="GAF"/>
    <property type="match status" value="1"/>
</dbReference>
<feature type="coiled-coil region" evidence="4">
    <location>
        <begin position="172"/>
        <end position="199"/>
    </location>
</feature>
<gene>
    <name evidence="6" type="ORF">CFX0092_B0125</name>
</gene>
<name>A0A160T7M3_9CHLR</name>
<organism evidence="6 7">
    <name type="scientific">Candidatus Promineifilum breve</name>
    <dbReference type="NCBI Taxonomy" id="1806508"/>
    <lineage>
        <taxon>Bacteria</taxon>
        <taxon>Bacillati</taxon>
        <taxon>Chloroflexota</taxon>
        <taxon>Ardenticatenia</taxon>
        <taxon>Candidatus Promineifilales</taxon>
        <taxon>Candidatus Promineifilaceae</taxon>
        <taxon>Candidatus Promineifilum</taxon>
    </lineage>
</organism>
<dbReference type="PANTHER" id="PTHR24421">
    <property type="entry name" value="NITRATE/NITRITE SENSOR PROTEIN NARX-RELATED"/>
    <property type="match status" value="1"/>
</dbReference>
<dbReference type="SUPFAM" id="SSF55874">
    <property type="entry name" value="ATPase domain of HSP90 chaperone/DNA topoisomerase II/histidine kinase"/>
    <property type="match status" value="1"/>
</dbReference>
<dbReference type="GO" id="GO:0046983">
    <property type="term" value="F:protein dimerization activity"/>
    <property type="evidence" value="ECO:0007669"/>
    <property type="project" value="InterPro"/>
</dbReference>
<dbReference type="Proteomes" id="UP000215027">
    <property type="component" value="Chromosome II"/>
</dbReference>
<evidence type="ECO:0000259" key="5">
    <source>
        <dbReference type="PROSITE" id="PS50109"/>
    </source>
</evidence>
<dbReference type="Pfam" id="PF02518">
    <property type="entry name" value="HATPase_c"/>
    <property type="match status" value="1"/>
</dbReference>
<dbReference type="Pfam" id="PF01590">
    <property type="entry name" value="GAF"/>
    <property type="match status" value="1"/>
</dbReference>
<dbReference type="Pfam" id="PF07730">
    <property type="entry name" value="HisKA_3"/>
    <property type="match status" value="1"/>
</dbReference>
<keyword evidence="3" id="KW-0902">Two-component regulatory system</keyword>
<proteinExistence type="predicted"/>
<dbReference type="InterPro" id="IPR029016">
    <property type="entry name" value="GAF-like_dom_sf"/>
</dbReference>
<protein>
    <submittedName>
        <fullName evidence="6">Histidine kinase</fullName>
        <ecNumber evidence="6">2.7.13.3</ecNumber>
    </submittedName>
</protein>
<evidence type="ECO:0000313" key="7">
    <source>
        <dbReference type="Proteomes" id="UP000215027"/>
    </source>
</evidence>
<evidence type="ECO:0000256" key="3">
    <source>
        <dbReference type="ARBA" id="ARBA00023012"/>
    </source>
</evidence>
<keyword evidence="7" id="KW-1185">Reference proteome</keyword>
<sequence length="417" mass="44962">MENQIELPATLQRRTILALNKFGQVVTSSLKLEDVLARILDEVTALLNAEGVAILMPDGDDLKFVAVCGEGAAHLKGRTMPGDSGVVGHVMQTGEAVWLNPQGSNAAGLSIYRIIERASEFHSESLLAAPLLQGDRPIGVLEAAHSRADGLTPDDLPVLVAAANWAAIAISNAQLHEQAQTLREQQALLEERARLARELHDAVTQSLYSMSVLAGAWRRQIEAGQLQPQPEHIAELGQLAQFALREVRLLIYELRPTELEEEGLLGALYRRLEAVEQRAGISARLIVTDEAGRPYPLPSDGRAAMVDFDRLTPALEHGLYRIVQEALNNAVKHSGATAVAVHVRLGGSTLSLDIEDNGRGFEADPTPRGSGFGLTSMKERARQLGGYLSIVSSPSGGTTIRVADIPYRASATEEKQP</sequence>
<dbReference type="AlphaFoldDB" id="A0A160T7M3"/>
<dbReference type="InterPro" id="IPR005467">
    <property type="entry name" value="His_kinase_dom"/>
</dbReference>
<dbReference type="PROSITE" id="PS50109">
    <property type="entry name" value="HIS_KIN"/>
    <property type="match status" value="1"/>
</dbReference>
<dbReference type="PANTHER" id="PTHR24421:SF61">
    <property type="entry name" value="OXYGEN SENSOR HISTIDINE KINASE NREB"/>
    <property type="match status" value="1"/>
</dbReference>
<dbReference type="GO" id="GO:0016020">
    <property type="term" value="C:membrane"/>
    <property type="evidence" value="ECO:0007669"/>
    <property type="project" value="InterPro"/>
</dbReference>
<keyword evidence="1 6" id="KW-0808">Transferase</keyword>
<dbReference type="KEGG" id="pbf:CFX0092_B0125"/>
<dbReference type="CDD" id="cd16917">
    <property type="entry name" value="HATPase_UhpB-NarQ-NarX-like"/>
    <property type="match status" value="1"/>
</dbReference>
<dbReference type="Gene3D" id="1.20.5.1930">
    <property type="match status" value="1"/>
</dbReference>
<dbReference type="InterPro" id="IPR003594">
    <property type="entry name" value="HATPase_dom"/>
</dbReference>
<feature type="domain" description="Histidine kinase" evidence="5">
    <location>
        <begin position="319"/>
        <end position="402"/>
    </location>
</feature>
<dbReference type="EMBL" id="LN890656">
    <property type="protein sequence ID" value="CUS05659.1"/>
    <property type="molecule type" value="Genomic_DNA"/>
</dbReference>
<dbReference type="EC" id="2.7.13.3" evidence="6"/>
<dbReference type="GO" id="GO:0000155">
    <property type="term" value="F:phosphorelay sensor kinase activity"/>
    <property type="evidence" value="ECO:0007669"/>
    <property type="project" value="InterPro"/>
</dbReference>
<dbReference type="RefSeq" id="WP_162292527.1">
    <property type="nucleotide sequence ID" value="NZ_LN890656.1"/>
</dbReference>
<dbReference type="InterPro" id="IPR003018">
    <property type="entry name" value="GAF"/>
</dbReference>
<dbReference type="InterPro" id="IPR050482">
    <property type="entry name" value="Sensor_HK_TwoCompSys"/>
</dbReference>
<evidence type="ECO:0000256" key="1">
    <source>
        <dbReference type="ARBA" id="ARBA00022679"/>
    </source>
</evidence>
<dbReference type="SMART" id="SM00387">
    <property type="entry name" value="HATPase_c"/>
    <property type="match status" value="1"/>
</dbReference>
<evidence type="ECO:0000313" key="6">
    <source>
        <dbReference type="EMBL" id="CUS05659.1"/>
    </source>
</evidence>
<accession>A0A160T7M3</accession>
<dbReference type="Gene3D" id="3.30.565.10">
    <property type="entry name" value="Histidine kinase-like ATPase, C-terminal domain"/>
    <property type="match status" value="1"/>
</dbReference>
<dbReference type="SUPFAM" id="SSF55781">
    <property type="entry name" value="GAF domain-like"/>
    <property type="match status" value="1"/>
</dbReference>
<dbReference type="InterPro" id="IPR036890">
    <property type="entry name" value="HATPase_C_sf"/>
</dbReference>
<dbReference type="InterPro" id="IPR011712">
    <property type="entry name" value="Sig_transdc_His_kin_sub3_dim/P"/>
</dbReference>
<reference evidence="6" key="1">
    <citation type="submission" date="2016-01" db="EMBL/GenBank/DDBJ databases">
        <authorList>
            <person name="Mcilroy J.S."/>
            <person name="Karst M S."/>
            <person name="Albertsen M."/>
        </authorList>
    </citation>
    <scope>NUCLEOTIDE SEQUENCE</scope>
    <source>
        <strain evidence="6">Cfx-K</strain>
    </source>
</reference>
<keyword evidence="4" id="KW-0175">Coiled coil</keyword>
<evidence type="ECO:0000256" key="2">
    <source>
        <dbReference type="ARBA" id="ARBA00022777"/>
    </source>
</evidence>
<dbReference type="Gene3D" id="3.30.450.40">
    <property type="match status" value="1"/>
</dbReference>
<keyword evidence="2 6" id="KW-0418">Kinase</keyword>
<evidence type="ECO:0000256" key="4">
    <source>
        <dbReference type="SAM" id="Coils"/>
    </source>
</evidence>